<comment type="caution">
    <text evidence="2">The sequence shown here is derived from an EMBL/GenBank/DDBJ whole genome shotgun (WGS) entry which is preliminary data.</text>
</comment>
<proteinExistence type="predicted"/>
<keyword evidence="1" id="KW-0472">Membrane</keyword>
<evidence type="ECO:0000313" key="3">
    <source>
        <dbReference type="Proteomes" id="UP000177751"/>
    </source>
</evidence>
<gene>
    <name evidence="2" type="ORF">A2401_02465</name>
</gene>
<feature type="transmembrane region" description="Helical" evidence="1">
    <location>
        <begin position="6"/>
        <end position="29"/>
    </location>
</feature>
<dbReference type="STRING" id="1802229.A2401_02465"/>
<dbReference type="Proteomes" id="UP000177751">
    <property type="component" value="Unassembled WGS sequence"/>
</dbReference>
<name>A0A1G2JAM3_9BACT</name>
<feature type="transmembrane region" description="Helical" evidence="1">
    <location>
        <begin position="41"/>
        <end position="61"/>
    </location>
</feature>
<protein>
    <submittedName>
        <fullName evidence="2">Uncharacterized protein</fullName>
    </submittedName>
</protein>
<sequence>MASVAIFLFILGVSAIGIITGLHGVFVFFTQKQQNVMDRTGQLFFGILAAACSALIIFLTLTQTELPK</sequence>
<dbReference type="AlphaFoldDB" id="A0A1G2JAM3"/>
<reference evidence="2 3" key="1">
    <citation type="journal article" date="2016" name="Nat. Commun.">
        <title>Thousands of microbial genomes shed light on interconnected biogeochemical processes in an aquifer system.</title>
        <authorList>
            <person name="Anantharaman K."/>
            <person name="Brown C.T."/>
            <person name="Hug L.A."/>
            <person name="Sharon I."/>
            <person name="Castelle C.J."/>
            <person name="Probst A.J."/>
            <person name="Thomas B.C."/>
            <person name="Singh A."/>
            <person name="Wilkins M.J."/>
            <person name="Karaoz U."/>
            <person name="Brodie E.L."/>
            <person name="Williams K.H."/>
            <person name="Hubbard S.S."/>
            <person name="Banfield J.F."/>
        </authorList>
    </citation>
    <scope>NUCLEOTIDE SEQUENCE [LARGE SCALE GENOMIC DNA]</scope>
</reference>
<accession>A0A1G2JAM3</accession>
<keyword evidence="1" id="KW-1133">Transmembrane helix</keyword>
<dbReference type="EMBL" id="MHPP01000022">
    <property type="protein sequence ID" value="OGZ84155.1"/>
    <property type="molecule type" value="Genomic_DNA"/>
</dbReference>
<evidence type="ECO:0000313" key="2">
    <source>
        <dbReference type="EMBL" id="OGZ84155.1"/>
    </source>
</evidence>
<organism evidence="2 3">
    <name type="scientific">Candidatus Staskawiczbacteria bacterium RIFOXYC1_FULL_38_18</name>
    <dbReference type="NCBI Taxonomy" id="1802229"/>
    <lineage>
        <taxon>Bacteria</taxon>
        <taxon>Candidatus Staskawicziibacteriota</taxon>
    </lineage>
</organism>
<keyword evidence="1" id="KW-0812">Transmembrane</keyword>
<evidence type="ECO:0000256" key="1">
    <source>
        <dbReference type="SAM" id="Phobius"/>
    </source>
</evidence>